<gene>
    <name evidence="2" type="ORF">ERS852470_01879</name>
</gene>
<evidence type="ECO:0000313" key="2">
    <source>
        <dbReference type="EMBL" id="CUO26913.1"/>
    </source>
</evidence>
<proteinExistence type="predicted"/>
<dbReference type="GO" id="GO:0006355">
    <property type="term" value="P:regulation of DNA-templated transcription"/>
    <property type="evidence" value="ECO:0007669"/>
    <property type="project" value="InterPro"/>
</dbReference>
<dbReference type="Proteomes" id="UP000095558">
    <property type="component" value="Unassembled WGS sequence"/>
</dbReference>
<reference evidence="2 3" key="1">
    <citation type="submission" date="2015-09" db="EMBL/GenBank/DDBJ databases">
        <authorList>
            <consortium name="Pathogen Informatics"/>
        </authorList>
    </citation>
    <scope>NUCLEOTIDE SEQUENCE [LARGE SCALE GENOMIC DNA]</scope>
    <source>
        <strain evidence="2 3">2789STDY5834855</strain>
    </source>
</reference>
<dbReference type="InterPro" id="IPR013321">
    <property type="entry name" value="Arc_rbn_hlx_hlx"/>
</dbReference>
<name>A0A174DN54_9CLOT</name>
<dbReference type="Gene3D" id="1.10.1220.10">
    <property type="entry name" value="Met repressor-like"/>
    <property type="match status" value="1"/>
</dbReference>
<dbReference type="GO" id="GO:0003677">
    <property type="term" value="F:DNA binding"/>
    <property type="evidence" value="ECO:0007669"/>
    <property type="project" value="InterPro"/>
</dbReference>
<evidence type="ECO:0000313" key="3">
    <source>
        <dbReference type="Proteomes" id="UP000095558"/>
    </source>
</evidence>
<protein>
    <recommendedName>
        <fullName evidence="1">Arc-like DNA binding domain-containing protein</fullName>
    </recommendedName>
</protein>
<evidence type="ECO:0000259" key="1">
    <source>
        <dbReference type="Pfam" id="PF03869"/>
    </source>
</evidence>
<feature type="domain" description="Arc-like DNA binding" evidence="1">
    <location>
        <begin position="12"/>
        <end position="46"/>
    </location>
</feature>
<dbReference type="EMBL" id="CYZV01000018">
    <property type="protein sequence ID" value="CUO26913.1"/>
    <property type="molecule type" value="Genomic_DNA"/>
</dbReference>
<dbReference type="OrthoDB" id="9935688at2"/>
<dbReference type="InterPro" id="IPR010985">
    <property type="entry name" value="Ribbon_hlx_hlx"/>
</dbReference>
<dbReference type="SUPFAM" id="SSF47598">
    <property type="entry name" value="Ribbon-helix-helix"/>
    <property type="match status" value="1"/>
</dbReference>
<organism evidence="2 3">
    <name type="scientific">Clostridium disporicum</name>
    <dbReference type="NCBI Taxonomy" id="84024"/>
    <lineage>
        <taxon>Bacteria</taxon>
        <taxon>Bacillati</taxon>
        <taxon>Bacillota</taxon>
        <taxon>Clostridia</taxon>
        <taxon>Eubacteriales</taxon>
        <taxon>Clostridiaceae</taxon>
        <taxon>Clostridium</taxon>
    </lineage>
</organism>
<dbReference type="AlphaFoldDB" id="A0A174DN54"/>
<accession>A0A174DN54</accession>
<sequence>MAIDKNKNDRVSLTIEKELKEQCKELAELESRSLNSFIINAIKEYIKNNHKE</sequence>
<dbReference type="RefSeq" id="WP_156327429.1">
    <property type="nucleotide sequence ID" value="NZ_CYZV01000018.1"/>
</dbReference>
<dbReference type="Pfam" id="PF03869">
    <property type="entry name" value="Arc"/>
    <property type="match status" value="1"/>
</dbReference>
<dbReference type="InterPro" id="IPR005569">
    <property type="entry name" value="Arc_DNA-bd_dom"/>
</dbReference>